<organism evidence="1 2">
    <name type="scientific">Austropuccinia psidii MF-1</name>
    <dbReference type="NCBI Taxonomy" id="1389203"/>
    <lineage>
        <taxon>Eukaryota</taxon>
        <taxon>Fungi</taxon>
        <taxon>Dikarya</taxon>
        <taxon>Basidiomycota</taxon>
        <taxon>Pucciniomycotina</taxon>
        <taxon>Pucciniomycetes</taxon>
        <taxon>Pucciniales</taxon>
        <taxon>Sphaerophragmiaceae</taxon>
        <taxon>Austropuccinia</taxon>
    </lineage>
</organism>
<proteinExistence type="predicted"/>
<comment type="caution">
    <text evidence="1">The sequence shown here is derived from an EMBL/GenBank/DDBJ whole genome shotgun (WGS) entry which is preliminary data.</text>
</comment>
<dbReference type="AlphaFoldDB" id="A0A9Q3GH39"/>
<evidence type="ECO:0000313" key="1">
    <source>
        <dbReference type="EMBL" id="MBW0467126.1"/>
    </source>
</evidence>
<keyword evidence="2" id="KW-1185">Reference proteome</keyword>
<dbReference type="Proteomes" id="UP000765509">
    <property type="component" value="Unassembled WGS sequence"/>
</dbReference>
<evidence type="ECO:0000313" key="2">
    <source>
        <dbReference type="Proteomes" id="UP000765509"/>
    </source>
</evidence>
<reference evidence="1" key="1">
    <citation type="submission" date="2021-03" db="EMBL/GenBank/DDBJ databases">
        <title>Draft genome sequence of rust myrtle Austropuccinia psidii MF-1, a brazilian biotype.</title>
        <authorList>
            <person name="Quecine M.C."/>
            <person name="Pachon D.M.R."/>
            <person name="Bonatelli M.L."/>
            <person name="Correr F.H."/>
            <person name="Franceschini L.M."/>
            <person name="Leite T.F."/>
            <person name="Margarido G.R.A."/>
            <person name="Almeida C.A."/>
            <person name="Ferrarezi J.A."/>
            <person name="Labate C.A."/>
        </authorList>
    </citation>
    <scope>NUCLEOTIDE SEQUENCE</scope>
    <source>
        <strain evidence="1">MF-1</strain>
    </source>
</reference>
<protein>
    <submittedName>
        <fullName evidence="1">Uncharacterized protein</fullName>
    </submittedName>
</protein>
<name>A0A9Q3GH39_9BASI</name>
<sequence length="95" mass="10572">MLEFNPLAALSGDGDPASLDPSWSLTGILENFMTPARFSVWLNLLRLGWVTLSTHLQLLALVWNFPLVDPSLGAAFYLPQPTQSQYQLHSSFLLI</sequence>
<dbReference type="EMBL" id="AVOT02001495">
    <property type="protein sequence ID" value="MBW0467126.1"/>
    <property type="molecule type" value="Genomic_DNA"/>
</dbReference>
<accession>A0A9Q3GH39</accession>
<gene>
    <name evidence="1" type="ORF">O181_006841</name>
</gene>